<keyword evidence="2 8" id="KW-0507">mRNA processing</keyword>
<dbReference type="Proteomes" id="UP000593567">
    <property type="component" value="Unassembled WGS sequence"/>
</dbReference>
<reference evidence="11" key="1">
    <citation type="submission" date="2020-06" db="EMBL/GenBank/DDBJ databases">
        <title>Draft genome of Bugula neritina, a colonial animal packing powerful symbionts and potential medicines.</title>
        <authorList>
            <person name="Rayko M."/>
        </authorList>
    </citation>
    <scope>NUCLEOTIDE SEQUENCE [LARGE SCALE GENOMIC DNA]</scope>
    <source>
        <strain evidence="11">Kwan_BN1</strain>
    </source>
</reference>
<protein>
    <recommendedName>
        <fullName evidence="7 8">Splicing factor 45</fullName>
    </recommendedName>
    <alternativeName>
        <fullName evidence="8">RNA-binding motif protein 17</fullName>
    </alternativeName>
</protein>
<dbReference type="AlphaFoldDB" id="A0A7J7J1J0"/>
<evidence type="ECO:0000256" key="5">
    <source>
        <dbReference type="ARBA" id="ARBA00023242"/>
    </source>
</evidence>
<evidence type="ECO:0000256" key="3">
    <source>
        <dbReference type="ARBA" id="ARBA00022884"/>
    </source>
</evidence>
<dbReference type="GO" id="GO:0000380">
    <property type="term" value="P:alternative mRNA splicing, via spliceosome"/>
    <property type="evidence" value="ECO:0007669"/>
    <property type="project" value="TreeGrafter"/>
</dbReference>
<dbReference type="SMART" id="SM00443">
    <property type="entry name" value="G_patch"/>
    <property type="match status" value="1"/>
</dbReference>
<evidence type="ECO:0000259" key="10">
    <source>
        <dbReference type="PROSITE" id="PS50174"/>
    </source>
</evidence>
<dbReference type="GO" id="GO:0005654">
    <property type="term" value="C:nucleoplasm"/>
    <property type="evidence" value="ECO:0007669"/>
    <property type="project" value="UniProtKB-UniRule"/>
</dbReference>
<dbReference type="CDD" id="cd12647">
    <property type="entry name" value="RRM_UHM_SPF45"/>
    <property type="match status" value="1"/>
</dbReference>
<comment type="caution">
    <text evidence="11">The sequence shown here is derived from an EMBL/GenBank/DDBJ whole genome shotgun (WGS) entry which is preliminary data.</text>
</comment>
<comment type="subunit">
    <text evidence="6">Binds SXL. Associates with the spliceosome. Interacts with SF3B1, SF1 and U2AF2.</text>
</comment>
<sequence>MSLYDDIDLDNKSGDAKSDISGWSVGHKLLHSHSKSKKSAMPSSSSQSKKRQNTALAPVVDLNSGGGMSYGGGGSIAAQDGEIRFNHITGKMEAGPMPRSYAQLGMKTYPLSSPFADMSIEYDPGFPNEYSDFSKRLKKLRYQEREREEQEQENERRKESEERQKRREDERKERLEKIAASFKPPPNLYNESPKETESTKRLALYDSSSDSDDDEKNKYNNKGNMEFAPPPSLVEESKPMTPPSYSSPLNQAAEDELTGFKIEGKGGSVASKIMAKMGYRQGSGLGRDEQGMSRALQVEKTSRRGGKILHEKDIASKEMSAAGGPVKSDTGVTHTELLRNPSKVLLLTNMVGPGEVDNELEPETAEECSKYGKVIKCVIYELQNVPEVLAVRIFVEFEKISFAIKAAIDLNGRYFGGRVVRASFYSHEKFLEMKLDDDPL</sequence>
<dbReference type="InterPro" id="IPR034653">
    <property type="entry name" value="SPF45_RRM"/>
</dbReference>
<feature type="compositionally biased region" description="Basic and acidic residues" evidence="9">
    <location>
        <begin position="9"/>
        <end position="18"/>
    </location>
</feature>
<dbReference type="PANTHER" id="PTHR13288:SF8">
    <property type="entry name" value="SPLICING FACTOR 45"/>
    <property type="match status" value="1"/>
</dbReference>
<dbReference type="InterPro" id="IPR035979">
    <property type="entry name" value="RBD_domain_sf"/>
</dbReference>
<dbReference type="InterPro" id="IPR000467">
    <property type="entry name" value="G_patch_dom"/>
</dbReference>
<gene>
    <name evidence="11" type="ORF">EB796_021633</name>
</gene>
<comment type="subcellular location">
    <subcellularLocation>
        <location evidence="1 8">Nucleus</location>
    </subcellularLocation>
</comment>
<proteinExistence type="predicted"/>
<evidence type="ECO:0000256" key="4">
    <source>
        <dbReference type="ARBA" id="ARBA00023187"/>
    </source>
</evidence>
<dbReference type="GO" id="GO:0071011">
    <property type="term" value="C:precatalytic spliceosome"/>
    <property type="evidence" value="ECO:0007669"/>
    <property type="project" value="TreeGrafter"/>
</dbReference>
<feature type="compositionally biased region" description="Basic residues" evidence="9">
    <location>
        <begin position="28"/>
        <end position="38"/>
    </location>
</feature>
<keyword evidence="5 8" id="KW-0539">Nucleus</keyword>
<organism evidence="11 12">
    <name type="scientific">Bugula neritina</name>
    <name type="common">Brown bryozoan</name>
    <name type="synonym">Sertularia neritina</name>
    <dbReference type="NCBI Taxonomy" id="10212"/>
    <lineage>
        <taxon>Eukaryota</taxon>
        <taxon>Metazoa</taxon>
        <taxon>Spiralia</taxon>
        <taxon>Lophotrochozoa</taxon>
        <taxon>Bryozoa</taxon>
        <taxon>Gymnolaemata</taxon>
        <taxon>Cheilostomatida</taxon>
        <taxon>Flustrina</taxon>
        <taxon>Buguloidea</taxon>
        <taxon>Bugulidae</taxon>
        <taxon>Bugula</taxon>
    </lineage>
</organism>
<comment type="function">
    <text evidence="8">Splice factor that binds to the single-stranded 3'AG at the exon/intron border and promotes its utilization in the second catalytic step. Involved in the regulation of alternative splicing and the utilization of cryptic splice sites.</text>
</comment>
<dbReference type="FunFam" id="3.30.70.330:FF:000079">
    <property type="entry name" value="Putative splicing factor 45"/>
    <property type="match status" value="1"/>
</dbReference>
<dbReference type="OrthoDB" id="5411533at2759"/>
<evidence type="ECO:0000256" key="8">
    <source>
        <dbReference type="PIRNR" id="PIRNR031066"/>
    </source>
</evidence>
<dbReference type="PROSITE" id="PS50174">
    <property type="entry name" value="G_PATCH"/>
    <property type="match status" value="1"/>
</dbReference>
<dbReference type="SUPFAM" id="SSF54928">
    <property type="entry name" value="RNA-binding domain, RBD"/>
    <property type="match status" value="1"/>
</dbReference>
<dbReference type="EMBL" id="VXIV02003195">
    <property type="protein sequence ID" value="KAF6020040.1"/>
    <property type="molecule type" value="Genomic_DNA"/>
</dbReference>
<dbReference type="Pfam" id="PF01585">
    <property type="entry name" value="G-patch"/>
    <property type="match status" value="1"/>
</dbReference>
<dbReference type="InterPro" id="IPR003954">
    <property type="entry name" value="RRM_euk-type"/>
</dbReference>
<evidence type="ECO:0000256" key="7">
    <source>
        <dbReference type="ARBA" id="ARBA00074919"/>
    </source>
</evidence>
<feature type="domain" description="G-patch" evidence="10">
    <location>
        <begin position="266"/>
        <end position="306"/>
    </location>
</feature>
<dbReference type="Gene3D" id="3.30.70.330">
    <property type="match status" value="1"/>
</dbReference>
<evidence type="ECO:0000256" key="9">
    <source>
        <dbReference type="SAM" id="MobiDB-lite"/>
    </source>
</evidence>
<accession>A0A7J7J1J0</accession>
<feature type="compositionally biased region" description="Basic and acidic residues" evidence="9">
    <location>
        <begin position="143"/>
        <end position="177"/>
    </location>
</feature>
<comment type="subunit">
    <text evidence="8">Associates with the spliceosome.</text>
</comment>
<feature type="compositionally biased region" description="Gly residues" evidence="9">
    <location>
        <begin position="64"/>
        <end position="75"/>
    </location>
</feature>
<keyword evidence="4 8" id="KW-0508">mRNA splicing</keyword>
<keyword evidence="12" id="KW-1185">Reference proteome</keyword>
<feature type="region of interest" description="Disordered" evidence="9">
    <location>
        <begin position="1"/>
        <end position="77"/>
    </location>
</feature>
<dbReference type="PANTHER" id="PTHR13288">
    <property type="entry name" value="SPLICING FACTOR 45 SPF45"/>
    <property type="match status" value="1"/>
</dbReference>
<dbReference type="GO" id="GO:0003723">
    <property type="term" value="F:RNA binding"/>
    <property type="evidence" value="ECO:0007669"/>
    <property type="project" value="UniProtKB-UniRule"/>
</dbReference>
<evidence type="ECO:0000256" key="1">
    <source>
        <dbReference type="ARBA" id="ARBA00004123"/>
    </source>
</evidence>
<evidence type="ECO:0000256" key="2">
    <source>
        <dbReference type="ARBA" id="ARBA00022664"/>
    </source>
</evidence>
<evidence type="ECO:0000313" key="11">
    <source>
        <dbReference type="EMBL" id="KAF6020040.1"/>
    </source>
</evidence>
<keyword evidence="8" id="KW-0747">Spliceosome</keyword>
<dbReference type="GO" id="GO:0045292">
    <property type="term" value="P:mRNA cis splicing, via spliceosome"/>
    <property type="evidence" value="ECO:0007669"/>
    <property type="project" value="UniProtKB-UniRule"/>
</dbReference>
<dbReference type="InterPro" id="IPR012677">
    <property type="entry name" value="Nucleotide-bd_a/b_plait_sf"/>
</dbReference>
<keyword evidence="3 8" id="KW-0694">RNA-binding</keyword>
<evidence type="ECO:0000256" key="6">
    <source>
        <dbReference type="ARBA" id="ARBA00065586"/>
    </source>
</evidence>
<dbReference type="SMART" id="SM00361">
    <property type="entry name" value="RRM_1"/>
    <property type="match status" value="1"/>
</dbReference>
<dbReference type="InterPro" id="IPR040052">
    <property type="entry name" value="RBM17"/>
</dbReference>
<evidence type="ECO:0000313" key="12">
    <source>
        <dbReference type="Proteomes" id="UP000593567"/>
    </source>
</evidence>
<name>A0A7J7J1J0_BUGNE</name>
<dbReference type="PIRSF" id="PIRSF031066">
    <property type="entry name" value="Splicing_factor_SPF45"/>
    <property type="match status" value="1"/>
</dbReference>
<feature type="region of interest" description="Disordered" evidence="9">
    <location>
        <begin position="143"/>
        <end position="250"/>
    </location>
</feature>